<evidence type="ECO:0000259" key="10">
    <source>
        <dbReference type="Pfam" id="PF07282"/>
    </source>
</evidence>
<sequence>MTFQFRLYPTPEQEKQLGITLDLCRKLYNSAKEQRETDYKQEGKTITYAMQQNELPALKQQFPAYKEVHSQVLQDCLRRLDDAYQRFFRGEAGYPHYKSADRYVSFTYPQPGAVLRTFAKAGSIYLPKIGVVKMNAHRPFDQAGVTQINVKRYADHWMVNISVKAPDVEAGAAVESTVGIDVGLSSFAALSDETKVDNPRYLRKAEKRLKREQRRLSRKQRGSRNRQKARRKVAKTHQKVARQRKDFLHKQSCRIVRDHDLIAVEQLKVRNMVRNRRLAKSISDAGWRQFITYLSYKAKRQGKRLVQVPAHGTSQTCVCGADVPKTLAIRIHNCKVCGLIQDRDVVSAKIILQRALKIAA</sequence>
<dbReference type="PANTHER" id="PTHR30405">
    <property type="entry name" value="TRANSPOSASE"/>
    <property type="match status" value="1"/>
</dbReference>
<keyword evidence="4" id="KW-0479">Metal-binding</keyword>
<dbReference type="Pfam" id="PF12323">
    <property type="entry name" value="HTH_OrfB_IS605"/>
    <property type="match status" value="1"/>
</dbReference>
<keyword evidence="3" id="KW-0815">Transposition</keyword>
<keyword evidence="5" id="KW-0862">Zinc</keyword>
<evidence type="ECO:0000256" key="4">
    <source>
        <dbReference type="ARBA" id="ARBA00022723"/>
    </source>
</evidence>
<dbReference type="Pfam" id="PF01385">
    <property type="entry name" value="OrfB_IS605"/>
    <property type="match status" value="1"/>
</dbReference>
<feature type="domain" description="Transposase putative helix-turn-helix" evidence="11">
    <location>
        <begin position="3"/>
        <end position="44"/>
    </location>
</feature>
<protein>
    <submittedName>
        <fullName evidence="12">Transposase</fullName>
    </submittedName>
</protein>
<keyword evidence="6" id="KW-0238">DNA-binding</keyword>
<keyword evidence="13" id="KW-1185">Reference proteome</keyword>
<evidence type="ECO:0000256" key="8">
    <source>
        <dbReference type="SAM" id="MobiDB-lite"/>
    </source>
</evidence>
<evidence type="ECO:0000259" key="9">
    <source>
        <dbReference type="Pfam" id="PF01385"/>
    </source>
</evidence>
<evidence type="ECO:0000256" key="3">
    <source>
        <dbReference type="ARBA" id="ARBA00022578"/>
    </source>
</evidence>
<dbReference type="InterPro" id="IPR001959">
    <property type="entry name" value="Transposase"/>
</dbReference>
<dbReference type="InterPro" id="IPR010095">
    <property type="entry name" value="Cas12f1-like_TNB"/>
</dbReference>
<dbReference type="PANTHER" id="PTHR30405:SF25">
    <property type="entry name" value="RNA-GUIDED DNA ENDONUCLEASE INSQ-RELATED"/>
    <property type="match status" value="1"/>
</dbReference>
<dbReference type="Proteomes" id="UP001493487">
    <property type="component" value="Unassembled WGS sequence"/>
</dbReference>
<dbReference type="InterPro" id="IPR051399">
    <property type="entry name" value="RNA-guided_DNA_endo/Transpos"/>
</dbReference>
<feature type="region of interest" description="Disordered" evidence="8">
    <location>
        <begin position="209"/>
        <end position="239"/>
    </location>
</feature>
<evidence type="ECO:0000256" key="6">
    <source>
        <dbReference type="ARBA" id="ARBA00023125"/>
    </source>
</evidence>
<name>A0ABV1L222_9BACL</name>
<organism evidence="12 13">
    <name type="scientific">Cohnella silvisoli</name>
    <dbReference type="NCBI Taxonomy" id="2873699"/>
    <lineage>
        <taxon>Bacteria</taxon>
        <taxon>Bacillati</taxon>
        <taxon>Bacillota</taxon>
        <taxon>Bacilli</taxon>
        <taxon>Bacillales</taxon>
        <taxon>Paenibacillaceae</taxon>
        <taxon>Cohnella</taxon>
    </lineage>
</organism>
<comment type="similarity">
    <text evidence="2">In the N-terminal section; belongs to the transposase 2 family.</text>
</comment>
<evidence type="ECO:0000256" key="5">
    <source>
        <dbReference type="ARBA" id="ARBA00022833"/>
    </source>
</evidence>
<reference evidence="12 13" key="1">
    <citation type="journal article" date="2023" name="Genome Announc.">
        <title>Pan-Genome Analyses of the Genus Cohnella and Proposal of the Novel Species Cohnella silvisoli sp. nov., Isolated from Forest Soil.</title>
        <authorList>
            <person name="Wang C."/>
            <person name="Mao L."/>
            <person name="Bao G."/>
            <person name="Zhu H."/>
        </authorList>
    </citation>
    <scope>NUCLEOTIDE SEQUENCE [LARGE SCALE GENOMIC DNA]</scope>
    <source>
        <strain evidence="12 13">NL03-T5-1</strain>
    </source>
</reference>
<keyword evidence="7" id="KW-0233">DNA recombination</keyword>
<comment type="caution">
    <text evidence="12">The sequence shown here is derived from an EMBL/GenBank/DDBJ whole genome shotgun (WGS) entry which is preliminary data.</text>
</comment>
<evidence type="ECO:0000313" key="12">
    <source>
        <dbReference type="EMBL" id="MEQ4486306.1"/>
    </source>
</evidence>
<dbReference type="EMBL" id="JASKHM010000020">
    <property type="protein sequence ID" value="MEQ4486306.1"/>
    <property type="molecule type" value="Genomic_DNA"/>
</dbReference>
<comment type="similarity">
    <text evidence="1">In the C-terminal section; belongs to the transposase 35 family.</text>
</comment>
<accession>A0ABV1L222</accession>
<evidence type="ECO:0000313" key="13">
    <source>
        <dbReference type="Proteomes" id="UP001493487"/>
    </source>
</evidence>
<dbReference type="RefSeq" id="WP_232190221.1">
    <property type="nucleotide sequence ID" value="NZ_JAIOAP010000029.1"/>
</dbReference>
<dbReference type="Pfam" id="PF07282">
    <property type="entry name" value="Cas12f1-like_TNB"/>
    <property type="match status" value="1"/>
</dbReference>
<dbReference type="NCBIfam" id="NF040570">
    <property type="entry name" value="guided_TnpB"/>
    <property type="match status" value="1"/>
</dbReference>
<evidence type="ECO:0000259" key="11">
    <source>
        <dbReference type="Pfam" id="PF12323"/>
    </source>
</evidence>
<dbReference type="NCBIfam" id="TIGR01766">
    <property type="entry name" value="IS200/IS605 family accessory protein TnpB-like domain"/>
    <property type="match status" value="1"/>
</dbReference>
<evidence type="ECO:0000256" key="7">
    <source>
        <dbReference type="ARBA" id="ARBA00023172"/>
    </source>
</evidence>
<evidence type="ECO:0000256" key="1">
    <source>
        <dbReference type="ARBA" id="ARBA00008761"/>
    </source>
</evidence>
<proteinExistence type="inferred from homology"/>
<dbReference type="InterPro" id="IPR021027">
    <property type="entry name" value="Transposase_put_HTH"/>
</dbReference>
<feature type="domain" description="Cas12f1-like TNB" evidence="10">
    <location>
        <begin position="287"/>
        <end position="351"/>
    </location>
</feature>
<evidence type="ECO:0000256" key="2">
    <source>
        <dbReference type="ARBA" id="ARBA00011044"/>
    </source>
</evidence>
<gene>
    <name evidence="12" type="ORF">QJS35_28380</name>
</gene>
<feature type="domain" description="Probable transposase IS891/IS1136/IS1341" evidence="9">
    <location>
        <begin position="161"/>
        <end position="275"/>
    </location>
</feature>